<dbReference type="InterPro" id="IPR011990">
    <property type="entry name" value="TPR-like_helical_dom_sf"/>
</dbReference>
<gene>
    <name evidence="4" type="ORF">Pla163_23620</name>
</gene>
<evidence type="ECO:0000313" key="5">
    <source>
        <dbReference type="Proteomes" id="UP000319342"/>
    </source>
</evidence>
<dbReference type="PANTHER" id="PTHR44227">
    <property type="match status" value="1"/>
</dbReference>
<evidence type="ECO:0000256" key="1">
    <source>
        <dbReference type="ARBA" id="ARBA00022737"/>
    </source>
</evidence>
<dbReference type="OrthoDB" id="267088at2"/>
<protein>
    <submittedName>
        <fullName evidence="4">Tetratricopeptide repeat protein</fullName>
    </submittedName>
</protein>
<dbReference type="PANTHER" id="PTHR44227:SF3">
    <property type="entry name" value="PROTEIN O-MANNOSYL-TRANSFERASE TMTC4"/>
    <property type="match status" value="1"/>
</dbReference>
<keyword evidence="3" id="KW-0472">Membrane</keyword>
<dbReference type="Gene3D" id="1.25.40.10">
    <property type="entry name" value="Tetratricopeptide repeat domain"/>
    <property type="match status" value="1"/>
</dbReference>
<keyword evidence="2" id="KW-0802">TPR repeat</keyword>
<keyword evidence="1" id="KW-0677">Repeat</keyword>
<evidence type="ECO:0000313" key="4">
    <source>
        <dbReference type="EMBL" id="QDU85234.1"/>
    </source>
</evidence>
<keyword evidence="3" id="KW-0812">Transmembrane</keyword>
<keyword evidence="3" id="KW-1133">Transmembrane helix</keyword>
<sequence>MDPNEDIDFDPAVAEDVEERILEQRMEKVQRLLEIGRFAESEREIRGLLADHPYNAELHAALAYVLFQSEKFDDARRAALDALGVDAENVRARIVIAQLHEHSGEHSQAEKTLLEALAIDPMDAEVIFRYALLTYRAGQLDKAQRLSERALAIAPGLVSAHQLLSAIATERHKSGAAHAHSDISLHFAPDEDSSHWAKGHVCLSTGRPFAARRHFREVLRHAPGDQAALEALVEADRCCRLIYLPAYYIGLVLDRVPGGPFVLWGGFLVVSAGMRSLDVPDHVRGFVSFGYLGLCIYTWLARPLVKLWMKIVPTK</sequence>
<dbReference type="Proteomes" id="UP000319342">
    <property type="component" value="Chromosome"/>
</dbReference>
<dbReference type="SUPFAM" id="SSF48452">
    <property type="entry name" value="TPR-like"/>
    <property type="match status" value="1"/>
</dbReference>
<proteinExistence type="predicted"/>
<dbReference type="AlphaFoldDB" id="A0A518D188"/>
<evidence type="ECO:0000256" key="3">
    <source>
        <dbReference type="SAM" id="Phobius"/>
    </source>
</evidence>
<dbReference type="RefSeq" id="WP_145188220.1">
    <property type="nucleotide sequence ID" value="NZ_CP036290.1"/>
</dbReference>
<dbReference type="SMART" id="SM00028">
    <property type="entry name" value="TPR"/>
    <property type="match status" value="4"/>
</dbReference>
<dbReference type="InterPro" id="IPR019734">
    <property type="entry name" value="TPR_rpt"/>
</dbReference>
<feature type="transmembrane region" description="Helical" evidence="3">
    <location>
        <begin position="246"/>
        <end position="270"/>
    </location>
</feature>
<dbReference type="Pfam" id="PF13432">
    <property type="entry name" value="TPR_16"/>
    <property type="match status" value="1"/>
</dbReference>
<evidence type="ECO:0000256" key="2">
    <source>
        <dbReference type="ARBA" id="ARBA00022803"/>
    </source>
</evidence>
<organism evidence="4 5">
    <name type="scientific">Rohdeia mirabilis</name>
    <dbReference type="NCBI Taxonomy" id="2528008"/>
    <lineage>
        <taxon>Bacteria</taxon>
        <taxon>Pseudomonadati</taxon>
        <taxon>Planctomycetota</taxon>
        <taxon>Planctomycetia</taxon>
        <taxon>Planctomycetia incertae sedis</taxon>
        <taxon>Rohdeia</taxon>
    </lineage>
</organism>
<keyword evidence="5" id="KW-1185">Reference proteome</keyword>
<reference evidence="4 5" key="1">
    <citation type="submission" date="2019-02" db="EMBL/GenBank/DDBJ databases">
        <title>Deep-cultivation of Planctomycetes and their phenomic and genomic characterization uncovers novel biology.</title>
        <authorList>
            <person name="Wiegand S."/>
            <person name="Jogler M."/>
            <person name="Boedeker C."/>
            <person name="Pinto D."/>
            <person name="Vollmers J."/>
            <person name="Rivas-Marin E."/>
            <person name="Kohn T."/>
            <person name="Peeters S.H."/>
            <person name="Heuer A."/>
            <person name="Rast P."/>
            <person name="Oberbeckmann S."/>
            <person name="Bunk B."/>
            <person name="Jeske O."/>
            <person name="Meyerdierks A."/>
            <person name="Storesund J.E."/>
            <person name="Kallscheuer N."/>
            <person name="Luecker S."/>
            <person name="Lage O.M."/>
            <person name="Pohl T."/>
            <person name="Merkel B.J."/>
            <person name="Hornburger P."/>
            <person name="Mueller R.-W."/>
            <person name="Bruemmer F."/>
            <person name="Labrenz M."/>
            <person name="Spormann A.M."/>
            <person name="Op den Camp H."/>
            <person name="Overmann J."/>
            <person name="Amann R."/>
            <person name="Jetten M.S.M."/>
            <person name="Mascher T."/>
            <person name="Medema M.H."/>
            <person name="Devos D.P."/>
            <person name="Kaster A.-K."/>
            <person name="Ovreas L."/>
            <person name="Rohde M."/>
            <person name="Galperin M.Y."/>
            <person name="Jogler C."/>
        </authorList>
    </citation>
    <scope>NUCLEOTIDE SEQUENCE [LARGE SCALE GENOMIC DNA]</scope>
    <source>
        <strain evidence="4 5">Pla163</strain>
    </source>
</reference>
<dbReference type="EMBL" id="CP036290">
    <property type="protein sequence ID" value="QDU85234.1"/>
    <property type="molecule type" value="Genomic_DNA"/>
</dbReference>
<name>A0A518D188_9BACT</name>
<feature type="transmembrane region" description="Helical" evidence="3">
    <location>
        <begin position="282"/>
        <end position="300"/>
    </location>
</feature>
<accession>A0A518D188</accession>
<dbReference type="InterPro" id="IPR052346">
    <property type="entry name" value="O-mannosyl-transferase_TMTC"/>
</dbReference>